<dbReference type="EMBL" id="JACJJG010000003">
    <property type="protein sequence ID" value="MBM6672561.1"/>
    <property type="molecule type" value="Genomic_DNA"/>
</dbReference>
<organism evidence="1 2">
    <name type="scientific">Marseilla massiliensis</name>
    <dbReference type="NCBI Taxonomy" id="1841864"/>
    <lineage>
        <taxon>Bacteria</taxon>
        <taxon>Pseudomonadati</taxon>
        <taxon>Bacteroidota</taxon>
        <taxon>Bacteroidia</taxon>
        <taxon>Bacteroidales</taxon>
        <taxon>Prevotellaceae</taxon>
        <taxon>Marseilla</taxon>
    </lineage>
</organism>
<name>A0A938WRT1_9BACT</name>
<evidence type="ECO:0000313" key="2">
    <source>
        <dbReference type="Proteomes" id="UP000706891"/>
    </source>
</evidence>
<dbReference type="AlphaFoldDB" id="A0A938WRT1"/>
<reference evidence="1" key="1">
    <citation type="submission" date="2020-08" db="EMBL/GenBank/DDBJ databases">
        <authorList>
            <person name="Cejkova D."/>
            <person name="Kubasova T."/>
            <person name="Jahodarova E."/>
            <person name="Rychlik I."/>
        </authorList>
    </citation>
    <scope>NUCLEOTIDE SEQUENCE</scope>
    <source>
        <strain evidence="1">An824</strain>
    </source>
</reference>
<keyword evidence="2" id="KW-1185">Reference proteome</keyword>
<proteinExistence type="predicted"/>
<accession>A0A938WRT1</accession>
<dbReference type="Proteomes" id="UP000706891">
    <property type="component" value="Unassembled WGS sequence"/>
</dbReference>
<dbReference type="RefSeq" id="WP_021948093.1">
    <property type="nucleotide sequence ID" value="NZ_JACJJG010000003.1"/>
</dbReference>
<gene>
    <name evidence="1" type="ORF">H6A34_01470</name>
</gene>
<protein>
    <submittedName>
        <fullName evidence="1">Uncharacterized protein</fullName>
    </submittedName>
</protein>
<sequence length="55" mass="6280">MNKNEVYAAIALALHEFNGNNVHDKEAGIITIKSKYSEWEMHSLSMTPHPQNIKQ</sequence>
<reference evidence="1" key="2">
    <citation type="journal article" date="2021" name="Sci. Rep.">
        <title>The distribution of antibiotic resistance genes in chicken gut microbiota commensals.</title>
        <authorList>
            <person name="Juricova H."/>
            <person name="Matiasovicova J."/>
            <person name="Kubasova T."/>
            <person name="Cejkova D."/>
            <person name="Rychlik I."/>
        </authorList>
    </citation>
    <scope>NUCLEOTIDE SEQUENCE</scope>
    <source>
        <strain evidence="1">An824</strain>
    </source>
</reference>
<comment type="caution">
    <text evidence="1">The sequence shown here is derived from an EMBL/GenBank/DDBJ whole genome shotgun (WGS) entry which is preliminary data.</text>
</comment>
<evidence type="ECO:0000313" key="1">
    <source>
        <dbReference type="EMBL" id="MBM6672561.1"/>
    </source>
</evidence>